<dbReference type="Pfam" id="PF13561">
    <property type="entry name" value="adh_short_C2"/>
    <property type="match status" value="1"/>
</dbReference>
<evidence type="ECO:0000313" key="5">
    <source>
        <dbReference type="Proteomes" id="UP000800092"/>
    </source>
</evidence>
<evidence type="ECO:0000256" key="3">
    <source>
        <dbReference type="ARBA" id="ARBA00023002"/>
    </source>
</evidence>
<gene>
    <name evidence="4" type="ORF">EV356DRAFT_503282</name>
</gene>
<dbReference type="EMBL" id="ML991804">
    <property type="protein sequence ID" value="KAF2233754.1"/>
    <property type="molecule type" value="Genomic_DNA"/>
</dbReference>
<dbReference type="AlphaFoldDB" id="A0A6A6H6N6"/>
<dbReference type="OrthoDB" id="417891at2759"/>
<proteinExistence type="inferred from homology"/>
<dbReference type="GO" id="GO:0016616">
    <property type="term" value="F:oxidoreductase activity, acting on the CH-OH group of donors, NAD or NADP as acceptor"/>
    <property type="evidence" value="ECO:0007669"/>
    <property type="project" value="UniProtKB-ARBA"/>
</dbReference>
<dbReference type="InterPro" id="IPR002347">
    <property type="entry name" value="SDR_fam"/>
</dbReference>
<keyword evidence="5" id="KW-1185">Reference proteome</keyword>
<dbReference type="GO" id="GO:0050664">
    <property type="term" value="F:oxidoreductase activity, acting on NAD(P)H, oxygen as acceptor"/>
    <property type="evidence" value="ECO:0007669"/>
    <property type="project" value="TreeGrafter"/>
</dbReference>
<dbReference type="PANTHER" id="PTHR43008:SF4">
    <property type="entry name" value="CHAIN DEHYDROGENASE, PUTATIVE (AFU_ORTHOLOGUE AFUA_4G08710)-RELATED"/>
    <property type="match status" value="1"/>
</dbReference>
<sequence length="263" mass="28069">MRGKNVLITGGARGIGFGIAKAVAQMGGNIVCLDSLPEPVEEFKELPQRFGVKTHYFRTDVTKESSLYKSFKDAVDTVGDLHGCLTAAGVALDKPFQEHTWEESRRILEVNCIGTFFSVQLAAKQMEKQGTGGSIVTIASIAAQGNTCPGQRLSIYNMSKGAVKAFVGPLAVELAPQKIRVNSISPGITRTPMTAALAIQYPNLVKMFDRVPPLGRMGSPEDIANAAVFLLSDASPYVTGADWLVDGGLHAGTSRSLKDPSEQ</sequence>
<evidence type="ECO:0000256" key="1">
    <source>
        <dbReference type="ARBA" id="ARBA00006484"/>
    </source>
</evidence>
<dbReference type="SUPFAM" id="SSF51735">
    <property type="entry name" value="NAD(P)-binding Rossmann-fold domains"/>
    <property type="match status" value="1"/>
</dbReference>
<organism evidence="4 5">
    <name type="scientific">Viridothelium virens</name>
    <name type="common">Speckled blister lichen</name>
    <name type="synonym">Trypethelium virens</name>
    <dbReference type="NCBI Taxonomy" id="1048519"/>
    <lineage>
        <taxon>Eukaryota</taxon>
        <taxon>Fungi</taxon>
        <taxon>Dikarya</taxon>
        <taxon>Ascomycota</taxon>
        <taxon>Pezizomycotina</taxon>
        <taxon>Dothideomycetes</taxon>
        <taxon>Dothideomycetes incertae sedis</taxon>
        <taxon>Trypetheliales</taxon>
        <taxon>Trypetheliaceae</taxon>
        <taxon>Viridothelium</taxon>
    </lineage>
</organism>
<evidence type="ECO:0000313" key="4">
    <source>
        <dbReference type="EMBL" id="KAF2233754.1"/>
    </source>
</evidence>
<dbReference type="PROSITE" id="PS00061">
    <property type="entry name" value="ADH_SHORT"/>
    <property type="match status" value="1"/>
</dbReference>
<reference evidence="4" key="1">
    <citation type="journal article" date="2020" name="Stud. Mycol.">
        <title>101 Dothideomycetes genomes: a test case for predicting lifestyles and emergence of pathogens.</title>
        <authorList>
            <person name="Haridas S."/>
            <person name="Albert R."/>
            <person name="Binder M."/>
            <person name="Bloem J."/>
            <person name="Labutti K."/>
            <person name="Salamov A."/>
            <person name="Andreopoulos B."/>
            <person name="Baker S."/>
            <person name="Barry K."/>
            <person name="Bills G."/>
            <person name="Bluhm B."/>
            <person name="Cannon C."/>
            <person name="Castanera R."/>
            <person name="Culley D."/>
            <person name="Daum C."/>
            <person name="Ezra D."/>
            <person name="Gonzalez J."/>
            <person name="Henrissat B."/>
            <person name="Kuo A."/>
            <person name="Liang C."/>
            <person name="Lipzen A."/>
            <person name="Lutzoni F."/>
            <person name="Magnuson J."/>
            <person name="Mondo S."/>
            <person name="Nolan M."/>
            <person name="Ohm R."/>
            <person name="Pangilinan J."/>
            <person name="Park H.-J."/>
            <person name="Ramirez L."/>
            <person name="Alfaro M."/>
            <person name="Sun H."/>
            <person name="Tritt A."/>
            <person name="Yoshinaga Y."/>
            <person name="Zwiers L.-H."/>
            <person name="Turgeon B."/>
            <person name="Goodwin S."/>
            <person name="Spatafora J."/>
            <person name="Crous P."/>
            <person name="Grigoriev I."/>
        </authorList>
    </citation>
    <scope>NUCLEOTIDE SEQUENCE</scope>
    <source>
        <strain evidence="4">Tuck. ex Michener</strain>
    </source>
</reference>
<keyword evidence="2" id="KW-0521">NADP</keyword>
<dbReference type="PRINTS" id="PR00081">
    <property type="entry name" value="GDHRDH"/>
</dbReference>
<keyword evidence="3" id="KW-0560">Oxidoreductase</keyword>
<name>A0A6A6H6N6_VIRVR</name>
<dbReference type="InterPro" id="IPR036291">
    <property type="entry name" value="NAD(P)-bd_dom_sf"/>
</dbReference>
<dbReference type="Gene3D" id="3.40.50.720">
    <property type="entry name" value="NAD(P)-binding Rossmann-like Domain"/>
    <property type="match status" value="1"/>
</dbReference>
<comment type="similarity">
    <text evidence="1">Belongs to the short-chain dehydrogenases/reductases (SDR) family.</text>
</comment>
<evidence type="ECO:0000256" key="2">
    <source>
        <dbReference type="ARBA" id="ARBA00022857"/>
    </source>
</evidence>
<dbReference type="Proteomes" id="UP000800092">
    <property type="component" value="Unassembled WGS sequence"/>
</dbReference>
<accession>A0A6A6H6N6</accession>
<dbReference type="FunFam" id="3.40.50.720:FF:000084">
    <property type="entry name" value="Short-chain dehydrogenase reductase"/>
    <property type="match status" value="1"/>
</dbReference>
<protein>
    <submittedName>
        <fullName evidence="4">NAD(P)-binding protein</fullName>
    </submittedName>
</protein>
<dbReference type="PANTHER" id="PTHR43008">
    <property type="entry name" value="BENZIL REDUCTASE"/>
    <property type="match status" value="1"/>
</dbReference>
<dbReference type="InterPro" id="IPR020904">
    <property type="entry name" value="Sc_DH/Rdtase_CS"/>
</dbReference>